<accession>A0A0E9PN27</accession>
<dbReference type="AlphaFoldDB" id="A0A0E9PN27"/>
<protein>
    <submittedName>
        <fullName evidence="1">Uncharacterized protein</fullName>
    </submittedName>
</protein>
<organism evidence="1">
    <name type="scientific">Anguilla anguilla</name>
    <name type="common">European freshwater eel</name>
    <name type="synonym">Muraena anguilla</name>
    <dbReference type="NCBI Taxonomy" id="7936"/>
    <lineage>
        <taxon>Eukaryota</taxon>
        <taxon>Metazoa</taxon>
        <taxon>Chordata</taxon>
        <taxon>Craniata</taxon>
        <taxon>Vertebrata</taxon>
        <taxon>Euteleostomi</taxon>
        <taxon>Actinopterygii</taxon>
        <taxon>Neopterygii</taxon>
        <taxon>Teleostei</taxon>
        <taxon>Anguilliformes</taxon>
        <taxon>Anguillidae</taxon>
        <taxon>Anguilla</taxon>
    </lineage>
</organism>
<evidence type="ECO:0000313" key="1">
    <source>
        <dbReference type="EMBL" id="JAH05899.1"/>
    </source>
</evidence>
<reference evidence="1" key="1">
    <citation type="submission" date="2014-11" db="EMBL/GenBank/DDBJ databases">
        <authorList>
            <person name="Amaro Gonzalez C."/>
        </authorList>
    </citation>
    <scope>NUCLEOTIDE SEQUENCE</scope>
</reference>
<dbReference type="EMBL" id="GBXM01102678">
    <property type="protein sequence ID" value="JAH05899.1"/>
    <property type="molecule type" value="Transcribed_RNA"/>
</dbReference>
<proteinExistence type="predicted"/>
<reference evidence="1" key="2">
    <citation type="journal article" date="2015" name="Fish Shellfish Immunol.">
        <title>Early steps in the European eel (Anguilla anguilla)-Vibrio vulnificus interaction in the gills: Role of the RtxA13 toxin.</title>
        <authorList>
            <person name="Callol A."/>
            <person name="Pajuelo D."/>
            <person name="Ebbesson L."/>
            <person name="Teles M."/>
            <person name="MacKenzie S."/>
            <person name="Amaro C."/>
        </authorList>
    </citation>
    <scope>NUCLEOTIDE SEQUENCE</scope>
</reference>
<sequence>MRKRSWWQNVIPLDGFQTACF</sequence>
<name>A0A0E9PN27_ANGAN</name>